<dbReference type="AlphaFoldDB" id="A0A4E0RJZ8"/>
<evidence type="ECO:0000256" key="6">
    <source>
        <dbReference type="ARBA" id="ARBA00022448"/>
    </source>
</evidence>
<keyword evidence="6 13" id="KW-0813">Transport</keyword>
<evidence type="ECO:0000256" key="5">
    <source>
        <dbReference type="ARBA" id="ARBA00017279"/>
    </source>
</evidence>
<evidence type="ECO:0000256" key="10">
    <source>
        <dbReference type="ARBA" id="ARBA00022946"/>
    </source>
</evidence>
<keyword evidence="16" id="KW-1185">Reference proteome</keyword>
<keyword evidence="8 13" id="KW-0679">Respiratory chain</keyword>
<evidence type="ECO:0000256" key="9">
    <source>
        <dbReference type="ARBA" id="ARBA00022827"/>
    </source>
</evidence>
<dbReference type="GO" id="GO:0006120">
    <property type="term" value="P:mitochondrial electron transport, NADH to ubiquinone"/>
    <property type="evidence" value="ECO:0007669"/>
    <property type="project" value="InterPro"/>
</dbReference>
<comment type="similarity">
    <text evidence="4 13">Belongs to the complex I NDUFA10 subunit family.</text>
</comment>
<evidence type="ECO:0000313" key="15">
    <source>
        <dbReference type="EMBL" id="THK33072.1"/>
    </source>
</evidence>
<evidence type="ECO:0000256" key="7">
    <source>
        <dbReference type="ARBA" id="ARBA00022630"/>
    </source>
</evidence>
<dbReference type="GeneID" id="107039562"/>
<dbReference type="SUPFAM" id="SSF52540">
    <property type="entry name" value="P-loop containing nucleoside triphosphate hydrolases"/>
    <property type="match status" value="1"/>
</dbReference>
<dbReference type="EMBL" id="ML158643">
    <property type="protein sequence ID" value="THK33072.1"/>
    <property type="molecule type" value="Genomic_DNA"/>
</dbReference>
<evidence type="ECO:0000256" key="1">
    <source>
        <dbReference type="ARBA" id="ARBA00001974"/>
    </source>
</evidence>
<comment type="function">
    <text evidence="2 13">Accessory subunit of the mitochondrial membrane respiratory chain NADH dehydrogenase (Complex I), that is believed not to be involved in catalysis. Complex I functions in the transfer of electrons from NADH to the respiratory chain. The immediate electron acceptor for the enzyme is believed to be ubiquinone.</text>
</comment>
<keyword evidence="9 13" id="KW-0274">FAD</keyword>
<dbReference type="PANTHER" id="PTHR10513:SF15">
    <property type="entry name" value="NADH DEHYDROGENASE [UBIQUINONE] 1 ALPHA SUBCOMPLEX SUBUNIT 10, MITOCHONDRIAL"/>
    <property type="match status" value="1"/>
</dbReference>
<evidence type="ECO:0000256" key="11">
    <source>
        <dbReference type="ARBA" id="ARBA00022982"/>
    </source>
</evidence>
<dbReference type="GO" id="GO:0005759">
    <property type="term" value="C:mitochondrial matrix"/>
    <property type="evidence" value="ECO:0007669"/>
    <property type="project" value="UniProtKB-SubCell"/>
</dbReference>
<comment type="cofactor">
    <cofactor evidence="1 13">
        <name>FAD</name>
        <dbReference type="ChEBI" id="CHEBI:57692"/>
    </cofactor>
</comment>
<dbReference type="InterPro" id="IPR015828">
    <property type="entry name" value="NDUFA10"/>
</dbReference>
<dbReference type="CTD" id="42591"/>
<evidence type="ECO:0000256" key="3">
    <source>
        <dbReference type="ARBA" id="ARBA00004305"/>
    </source>
</evidence>
<proteinExistence type="inferred from homology"/>
<dbReference type="InterPro" id="IPR027417">
    <property type="entry name" value="P-loop_NTPase"/>
</dbReference>
<gene>
    <name evidence="15" type="primary">ND-42</name>
    <name evidence="15" type="ORF">DALL_DALL000257</name>
</gene>
<evidence type="ECO:0000313" key="16">
    <source>
        <dbReference type="Proteomes" id="UP000297026"/>
    </source>
</evidence>
<evidence type="ECO:0000256" key="8">
    <source>
        <dbReference type="ARBA" id="ARBA00022660"/>
    </source>
</evidence>
<dbReference type="OrthoDB" id="17400at2759"/>
<dbReference type="KEGG" id="dam:107039562"/>
<dbReference type="Proteomes" id="UP000297026">
    <property type="component" value="Unassembled WGS sequence"/>
</dbReference>
<keyword evidence="11 13" id="KW-0249">Electron transport</keyword>
<organism evidence="15 16">
    <name type="scientific">Diachasma alloeum</name>
    <dbReference type="NCBI Taxonomy" id="454923"/>
    <lineage>
        <taxon>Eukaryota</taxon>
        <taxon>Metazoa</taxon>
        <taxon>Ecdysozoa</taxon>
        <taxon>Arthropoda</taxon>
        <taxon>Hexapoda</taxon>
        <taxon>Insecta</taxon>
        <taxon>Pterygota</taxon>
        <taxon>Neoptera</taxon>
        <taxon>Endopterygota</taxon>
        <taxon>Hymenoptera</taxon>
        <taxon>Apocrita</taxon>
        <taxon>Ichneumonoidea</taxon>
        <taxon>Braconidae</taxon>
        <taxon>Opiinae</taxon>
        <taxon>Diachasma</taxon>
    </lineage>
</organism>
<reference evidence="15" key="1">
    <citation type="submission" date="2019-02" db="EMBL/GenBank/DDBJ databases">
        <title>Genome of the parasitoid wasp Diachasma alloeum, an emerging model for ecological speciation and transitions to asexual reproduction.</title>
        <authorList>
            <person name="Robertson H.M."/>
            <person name="Walden K.K."/>
            <person name="Tvedte E.S."/>
            <person name="Hood G.R."/>
            <person name="Feder J.L."/>
            <person name="Forbes A.A."/>
            <person name="Logsdon J.M."/>
            <person name="Mcelroy K.E."/>
        </authorList>
    </citation>
    <scope>NUCLEOTIDE SEQUENCE [LARGE SCALE GENOMIC DNA]</scope>
    <source>
        <strain evidence="15">Michigan</strain>
    </source>
</reference>
<evidence type="ECO:0000256" key="4">
    <source>
        <dbReference type="ARBA" id="ARBA00008606"/>
    </source>
</evidence>
<dbReference type="Pfam" id="PF01712">
    <property type="entry name" value="dNK"/>
    <property type="match status" value="1"/>
</dbReference>
<keyword evidence="10" id="KW-0809">Transit peptide</keyword>
<evidence type="ECO:0000256" key="2">
    <source>
        <dbReference type="ARBA" id="ARBA00003195"/>
    </source>
</evidence>
<dbReference type="InterPro" id="IPR031314">
    <property type="entry name" value="DNK_dom"/>
</dbReference>
<sequence length="414" mass="47862">MALVLSRGGLKASSGFFGGLCKASQKSHEVTQVAFISGKKLRENRPPRPPPFDYRNNRYRAWHVWWDPMEKRFDENTKVIVVEGLPGVGKAKFCKKLAEELEMYHFPAITFDDIHIDDHDFDYRILNPKLPPDAQFVDINTFLKDPTGRNSTVIQVHQYVLRYLTYIDALAHVLNTGDGVVVERSPWSDRAFAKAMEVCGYMPKRGLDYYQSCNFISLHRLLRPHLCIYLDVPVDAVKAKIQKRCRPYEKDSPALTTQYLSEIERNYKELVLPDISRHAHLLVYDWENEGIIEDVVDDIEALECDPKMLKDHGDKLLDWRFPTLDEIRGARTLFTNQRNQLAIGCIANRWDVPEVLRSGQSSAKLDEVLEELYDEDPGKKYARGFDPKRNKGVLWKIKDSGDDYIRKSNKVKVE</sequence>
<dbReference type="InterPro" id="IPR050566">
    <property type="entry name" value="Deoxyribonucleoside_kinase"/>
</dbReference>
<dbReference type="Gene3D" id="3.40.50.300">
    <property type="entry name" value="P-loop containing nucleotide triphosphate hydrolases"/>
    <property type="match status" value="1"/>
</dbReference>
<evidence type="ECO:0000256" key="13">
    <source>
        <dbReference type="PIRNR" id="PIRNR000543"/>
    </source>
</evidence>
<evidence type="ECO:0000259" key="14">
    <source>
        <dbReference type="Pfam" id="PF01712"/>
    </source>
</evidence>
<evidence type="ECO:0000256" key="12">
    <source>
        <dbReference type="ARBA" id="ARBA00023128"/>
    </source>
</evidence>
<accession>A0A4E0RJZ8</accession>
<keyword evidence="7 13" id="KW-0285">Flavoprotein</keyword>
<keyword evidence="12 13" id="KW-0496">Mitochondrion</keyword>
<feature type="domain" description="Deoxynucleoside kinase" evidence="14">
    <location>
        <begin position="80"/>
        <end position="288"/>
    </location>
</feature>
<protein>
    <recommendedName>
        <fullName evidence="5 13">NADH dehydrogenase [ubiquinone] 1 alpha subcomplex subunit 10, mitochondrial</fullName>
    </recommendedName>
</protein>
<dbReference type="PIRSF" id="PIRSF000543">
    <property type="entry name" value="NADH_UQ_42KD"/>
    <property type="match status" value="1"/>
</dbReference>
<dbReference type="PANTHER" id="PTHR10513">
    <property type="entry name" value="DEOXYNUCLEOSIDE KINASE"/>
    <property type="match status" value="1"/>
</dbReference>
<comment type="subcellular location">
    <subcellularLocation>
        <location evidence="3 13">Mitochondrion matrix</location>
    </subcellularLocation>
</comment>
<name>A0A4E0RJZ8_9HYME</name>